<evidence type="ECO:0000313" key="4">
    <source>
        <dbReference type="Proteomes" id="UP000468901"/>
    </source>
</evidence>
<proteinExistence type="predicted"/>
<dbReference type="RefSeq" id="WP_152216308.1">
    <property type="nucleotide sequence ID" value="NZ_JBAQYD010000156.1"/>
</dbReference>
<dbReference type="SUPFAM" id="SSF103025">
    <property type="entry name" value="Folate-binding domain"/>
    <property type="match status" value="1"/>
</dbReference>
<reference evidence="3 4" key="1">
    <citation type="submission" date="2019-09" db="EMBL/GenBank/DDBJ databases">
        <title>Parvibaculum sedimenti sp. nov., isolated from sediment.</title>
        <authorList>
            <person name="Wang Y."/>
        </authorList>
    </citation>
    <scope>NUCLEOTIDE SEQUENCE [LARGE SCALE GENOMIC DNA]</scope>
    <source>
        <strain evidence="3 4">HXT-9</strain>
    </source>
</reference>
<dbReference type="PANTHER" id="PTHR22602">
    <property type="entry name" value="TRANSFERASE CAF17, MITOCHONDRIAL-RELATED"/>
    <property type="match status" value="1"/>
</dbReference>
<evidence type="ECO:0000259" key="2">
    <source>
        <dbReference type="Pfam" id="PF25455"/>
    </source>
</evidence>
<dbReference type="Proteomes" id="UP000468901">
    <property type="component" value="Unassembled WGS sequence"/>
</dbReference>
<dbReference type="InterPro" id="IPR045179">
    <property type="entry name" value="YgfZ/GcvT"/>
</dbReference>
<dbReference type="Pfam" id="PF25455">
    <property type="entry name" value="Beta-barrel_CAF17_C"/>
    <property type="match status" value="1"/>
</dbReference>
<protein>
    <submittedName>
        <fullName evidence="3">Folate-binding protein</fullName>
    </submittedName>
</protein>
<dbReference type="InterPro" id="IPR017703">
    <property type="entry name" value="YgfZ/GCV_T_CS"/>
</dbReference>
<feature type="domain" description="CAF17 C-terminal" evidence="2">
    <location>
        <begin position="206"/>
        <end position="275"/>
    </location>
</feature>
<dbReference type="Gene3D" id="3.30.1360.120">
    <property type="entry name" value="Probable tRNA modification gtpase trme, domain 1"/>
    <property type="match status" value="2"/>
</dbReference>
<dbReference type="AlphaFoldDB" id="A0A6N6VGU1"/>
<name>A0A6N6VGU1_9HYPH</name>
<evidence type="ECO:0000256" key="1">
    <source>
        <dbReference type="ARBA" id="ARBA00022946"/>
    </source>
</evidence>
<gene>
    <name evidence="3" type="ORF">F2P47_10495</name>
</gene>
<sequence>MSGLKASILPERGVLRVGGADARPFLQGLITNNIDLVEGPRAIYAALLTPQGKFLFDFFIVADGDGLLLDCDGARAADLMKRLAFYKLRADVTLENLGATHSVAALWDGEAAPAGAFPDPRLAALGHRIVTSTPDETLKSFTPATPADYHRHRIAFGVGDAARDFEPDRTFPLEVNLDELNGIDFKKGCFVGQEVTSRTKRRGSVRKRLLPCRVEGDLPKPHTPVRSSGREAGMVFSGDAPTSRILALLRLDLIDGAVLEAGDASLTPEKPDWASFALEGAIDEA</sequence>
<keyword evidence="1" id="KW-0809">Transit peptide</keyword>
<dbReference type="EMBL" id="WESC01000008">
    <property type="protein sequence ID" value="KAB7739928.1"/>
    <property type="molecule type" value="Genomic_DNA"/>
</dbReference>
<keyword evidence="4" id="KW-1185">Reference proteome</keyword>
<evidence type="ECO:0000313" key="3">
    <source>
        <dbReference type="EMBL" id="KAB7739928.1"/>
    </source>
</evidence>
<organism evidence="3 4">
    <name type="scientific">Parvibaculum sedimenti</name>
    <dbReference type="NCBI Taxonomy" id="2608632"/>
    <lineage>
        <taxon>Bacteria</taxon>
        <taxon>Pseudomonadati</taxon>
        <taxon>Pseudomonadota</taxon>
        <taxon>Alphaproteobacteria</taxon>
        <taxon>Hyphomicrobiales</taxon>
        <taxon>Parvibaculaceae</taxon>
        <taxon>Parvibaculum</taxon>
    </lineage>
</organism>
<dbReference type="InterPro" id="IPR057460">
    <property type="entry name" value="CAF17_C"/>
</dbReference>
<dbReference type="NCBIfam" id="TIGR03317">
    <property type="entry name" value="ygfZ_signature"/>
    <property type="match status" value="1"/>
</dbReference>
<accession>A0A6N6VGU1</accession>
<dbReference type="InterPro" id="IPR027266">
    <property type="entry name" value="TrmE/GcvT-like"/>
</dbReference>
<dbReference type="PANTHER" id="PTHR22602:SF0">
    <property type="entry name" value="TRANSFERASE CAF17, MITOCHONDRIAL-RELATED"/>
    <property type="match status" value="1"/>
</dbReference>
<comment type="caution">
    <text evidence="3">The sequence shown here is derived from an EMBL/GenBank/DDBJ whole genome shotgun (WGS) entry which is preliminary data.</text>
</comment>
<dbReference type="GO" id="GO:0016226">
    <property type="term" value="P:iron-sulfur cluster assembly"/>
    <property type="evidence" value="ECO:0007669"/>
    <property type="project" value="TreeGrafter"/>
</dbReference>